<organism evidence="2 3">
    <name type="scientific">Nocardioides silvaticus</name>
    <dbReference type="NCBI Taxonomy" id="2201891"/>
    <lineage>
        <taxon>Bacteria</taxon>
        <taxon>Bacillati</taxon>
        <taxon>Actinomycetota</taxon>
        <taxon>Actinomycetes</taxon>
        <taxon>Propionibacteriales</taxon>
        <taxon>Nocardioidaceae</taxon>
        <taxon>Nocardioides</taxon>
    </lineage>
</organism>
<evidence type="ECO:0000313" key="3">
    <source>
        <dbReference type="Proteomes" id="UP000245507"/>
    </source>
</evidence>
<dbReference type="EMBL" id="QGDD01000002">
    <property type="protein sequence ID" value="PWN04005.1"/>
    <property type="molecule type" value="Genomic_DNA"/>
</dbReference>
<comment type="caution">
    <text evidence="2">The sequence shown here is derived from an EMBL/GenBank/DDBJ whole genome shotgun (WGS) entry which is preliminary data.</text>
</comment>
<keyword evidence="3" id="KW-1185">Reference proteome</keyword>
<dbReference type="Proteomes" id="UP000245507">
    <property type="component" value="Unassembled WGS sequence"/>
</dbReference>
<protein>
    <submittedName>
        <fullName evidence="2">PadR family transcriptional regulator</fullName>
    </submittedName>
</protein>
<dbReference type="InterPro" id="IPR005149">
    <property type="entry name" value="Tscrpt_reg_PadR_N"/>
</dbReference>
<dbReference type="SUPFAM" id="SSF46785">
    <property type="entry name" value="Winged helix' DNA-binding domain"/>
    <property type="match status" value="1"/>
</dbReference>
<evidence type="ECO:0000259" key="1">
    <source>
        <dbReference type="Pfam" id="PF03551"/>
    </source>
</evidence>
<gene>
    <name evidence="2" type="ORF">DJ010_05075</name>
</gene>
<dbReference type="RefSeq" id="WP_109693094.1">
    <property type="nucleotide sequence ID" value="NZ_QGDD01000002.1"/>
</dbReference>
<dbReference type="PANTHER" id="PTHR33169">
    <property type="entry name" value="PADR-FAMILY TRANSCRIPTIONAL REGULATOR"/>
    <property type="match status" value="1"/>
</dbReference>
<dbReference type="Gene3D" id="1.10.10.10">
    <property type="entry name" value="Winged helix-like DNA-binding domain superfamily/Winged helix DNA-binding domain"/>
    <property type="match status" value="1"/>
</dbReference>
<name>A0A316TLW6_9ACTN</name>
<dbReference type="Pfam" id="PF03551">
    <property type="entry name" value="PadR"/>
    <property type="match status" value="1"/>
</dbReference>
<dbReference type="InterPro" id="IPR036390">
    <property type="entry name" value="WH_DNA-bd_sf"/>
</dbReference>
<evidence type="ECO:0000313" key="2">
    <source>
        <dbReference type="EMBL" id="PWN04005.1"/>
    </source>
</evidence>
<dbReference type="InterPro" id="IPR036388">
    <property type="entry name" value="WH-like_DNA-bd_sf"/>
</dbReference>
<dbReference type="PANTHER" id="PTHR33169:SF13">
    <property type="entry name" value="PADR-FAMILY TRANSCRIPTIONAL REGULATOR"/>
    <property type="match status" value="1"/>
</dbReference>
<sequence>MTEQALYILASLARAECHGYGISRDAEELSGGRVRLTAGTLYGALNRLTADGLVEPAGEREVQGRRRRYYRITAAGSAALAEEVERLRSTAAVLGARVRTAPA</sequence>
<proteinExistence type="predicted"/>
<accession>A0A316TLW6</accession>
<dbReference type="OrthoDB" id="122286at2"/>
<dbReference type="AlphaFoldDB" id="A0A316TLW6"/>
<reference evidence="2 3" key="1">
    <citation type="submission" date="2018-05" db="EMBL/GenBank/DDBJ databases">
        <title>Nocardioides silvaticus genome.</title>
        <authorList>
            <person name="Li C."/>
            <person name="Wang G."/>
        </authorList>
    </citation>
    <scope>NUCLEOTIDE SEQUENCE [LARGE SCALE GENOMIC DNA]</scope>
    <source>
        <strain evidence="2 3">CCTCC AB 2018079</strain>
    </source>
</reference>
<dbReference type="InterPro" id="IPR052509">
    <property type="entry name" value="Metal_resp_DNA-bind_regulator"/>
</dbReference>
<feature type="domain" description="Transcription regulator PadR N-terminal" evidence="1">
    <location>
        <begin position="8"/>
        <end position="82"/>
    </location>
</feature>